<dbReference type="EMBL" id="BSXW01000644">
    <property type="protein sequence ID" value="GMF27065.1"/>
    <property type="molecule type" value="Genomic_DNA"/>
</dbReference>
<keyword evidence="2" id="KW-0472">Membrane</keyword>
<feature type="transmembrane region" description="Helical" evidence="2">
    <location>
        <begin position="108"/>
        <end position="127"/>
    </location>
</feature>
<dbReference type="AlphaFoldDB" id="A0A9W6X1L8"/>
<proteinExistence type="predicted"/>
<comment type="caution">
    <text evidence="3">The sequence shown here is derived from an EMBL/GenBank/DDBJ whole genome shotgun (WGS) entry which is preliminary data.</text>
</comment>
<feature type="transmembrane region" description="Helical" evidence="2">
    <location>
        <begin position="6"/>
        <end position="29"/>
    </location>
</feature>
<feature type="transmembrane region" description="Helical" evidence="2">
    <location>
        <begin position="268"/>
        <end position="289"/>
    </location>
</feature>
<feature type="transmembrane region" description="Helical" evidence="2">
    <location>
        <begin position="211"/>
        <end position="232"/>
    </location>
</feature>
<keyword evidence="2" id="KW-1133">Transmembrane helix</keyword>
<dbReference type="Proteomes" id="UP001165083">
    <property type="component" value="Unassembled WGS sequence"/>
</dbReference>
<organism evidence="3 4">
    <name type="scientific">Phytophthora lilii</name>
    <dbReference type="NCBI Taxonomy" id="2077276"/>
    <lineage>
        <taxon>Eukaryota</taxon>
        <taxon>Sar</taxon>
        <taxon>Stramenopiles</taxon>
        <taxon>Oomycota</taxon>
        <taxon>Peronosporomycetes</taxon>
        <taxon>Peronosporales</taxon>
        <taxon>Peronosporaceae</taxon>
        <taxon>Phytophthora</taxon>
    </lineage>
</organism>
<keyword evidence="2" id="KW-0812">Transmembrane</keyword>
<feature type="compositionally biased region" description="Polar residues" evidence="1">
    <location>
        <begin position="67"/>
        <end position="80"/>
    </location>
</feature>
<feature type="transmembrane region" description="Helical" evidence="2">
    <location>
        <begin position="139"/>
        <end position="157"/>
    </location>
</feature>
<keyword evidence="4" id="KW-1185">Reference proteome</keyword>
<sequence>MSLPASRYSWIVGNTLFGIVALGAVPLFFSMQPRTARSQYDDLVEQEQDRMHGVPEEEEESVGIPRSLSSLSLGARQRSTGRGESDGVRPARSEEGEIQRQGQPVTRLLYGCGFCTLVLWLIMFSSYSSARGGEASNRSWFLLYLLSPILCIVLFCARITRVRFSFEHAVAYSTLVVHIPLFLGHLCVRLFALAEDPTTSSSTSSESWLKLAISVLYLLLMQGYFFVITHMVNSMSEPFAHPSLLYVGQLYYYVFWYILVGSDTPIDTLYWGMLLLNNIHIAFLNTGVYTDFKRSSSAFLAMPLHANTTASVAFCLRSTTSAMDVSRCLPGGRSSRRQGLLGVNCGVAGAAAMETDADLLEGGDHDCEYDNGYGSDGFVVTRNIDEKETTIGEMPSWQETGSRNRERDRSVNVVRRDTQASTVDISSPARKTGARNALSLRDKCSRAQMNCRKCADRTSGNGNATPSAAATSSASRTATSDALRPLYFLMKLAEQDNMADTTALILVPSLLTLLAVFEKPGSALVVLQDQTNLWLRCVCMFIGRLGGAFLAREIFTCKLRSRLRSSPDDVGEAIQPGAISGSIDGMPARLWIQRLMLQDFHAQFWYLTAVTMVVTFGCFARVDLPLRFALLS</sequence>
<evidence type="ECO:0000256" key="1">
    <source>
        <dbReference type="SAM" id="MobiDB-lite"/>
    </source>
</evidence>
<feature type="transmembrane region" description="Helical" evidence="2">
    <location>
        <begin position="604"/>
        <end position="622"/>
    </location>
</feature>
<evidence type="ECO:0000256" key="2">
    <source>
        <dbReference type="SAM" id="Phobius"/>
    </source>
</evidence>
<feature type="region of interest" description="Disordered" evidence="1">
    <location>
        <begin position="455"/>
        <end position="475"/>
    </location>
</feature>
<name>A0A9W6X1L8_9STRA</name>
<protein>
    <submittedName>
        <fullName evidence="3">Unnamed protein product</fullName>
    </submittedName>
</protein>
<feature type="compositionally biased region" description="Basic and acidic residues" evidence="1">
    <location>
        <begin position="81"/>
        <end position="98"/>
    </location>
</feature>
<reference evidence="3" key="1">
    <citation type="submission" date="2023-04" db="EMBL/GenBank/DDBJ databases">
        <title>Phytophthora lilii NBRC 32176.</title>
        <authorList>
            <person name="Ichikawa N."/>
            <person name="Sato H."/>
            <person name="Tonouchi N."/>
        </authorList>
    </citation>
    <scope>NUCLEOTIDE SEQUENCE</scope>
    <source>
        <strain evidence="3">NBRC 32176</strain>
    </source>
</reference>
<gene>
    <name evidence="3" type="ORF">Plil01_001129300</name>
</gene>
<evidence type="ECO:0000313" key="3">
    <source>
        <dbReference type="EMBL" id="GMF27065.1"/>
    </source>
</evidence>
<feature type="compositionally biased region" description="Low complexity" evidence="1">
    <location>
        <begin position="464"/>
        <end position="475"/>
    </location>
</feature>
<dbReference type="OrthoDB" id="70949at2759"/>
<feature type="transmembrane region" description="Helical" evidence="2">
    <location>
        <begin position="244"/>
        <end position="262"/>
    </location>
</feature>
<evidence type="ECO:0000313" key="4">
    <source>
        <dbReference type="Proteomes" id="UP001165083"/>
    </source>
</evidence>
<accession>A0A9W6X1L8</accession>
<feature type="region of interest" description="Disordered" evidence="1">
    <location>
        <begin position="45"/>
        <end position="99"/>
    </location>
</feature>
<feature type="transmembrane region" description="Helical" evidence="2">
    <location>
        <begin position="169"/>
        <end position="191"/>
    </location>
</feature>